<sequence>MTDVDLLRAGVLHDVVEDTGGTVGELEARFGARTAGFVEAVTIGVEGRTAYLGKLAGAPREVLLLELSDRYSNVQRLHTHPRVVKQRSYYAETVEHFVPLATVDPRLEELFTRWAAAYSYLAGPVDTLENVDRLAAAVHREQVDKSGEPYVLHVRGAAEIARRDGADEHQQMAALLHDSVEDTSCTLTQLTDLGVPPEVVEMVDALTRRPDESHDDYLNRLVHTPAAVPVKRADIEHNSSHARRSRLDPETQERLRKKYAHALEVLAG</sequence>
<protein>
    <submittedName>
        <fullName evidence="1">(P)ppGpp synthase/HD superfamily hydrolase</fullName>
    </submittedName>
</protein>
<dbReference type="PANTHER" id="PTHR46246">
    <property type="entry name" value="GUANOSINE-3',5'-BIS(DIPHOSPHATE) 3'-PYROPHOSPHOHYDROLASE MESH1"/>
    <property type="match status" value="1"/>
</dbReference>
<evidence type="ECO:0000313" key="1">
    <source>
        <dbReference type="EMBL" id="MBP2353742.1"/>
    </source>
</evidence>
<dbReference type="InterPro" id="IPR052194">
    <property type="entry name" value="MESH1"/>
</dbReference>
<organism evidence="1 2">
    <name type="scientific">Kribbella aluminosa</name>
    <dbReference type="NCBI Taxonomy" id="416017"/>
    <lineage>
        <taxon>Bacteria</taxon>
        <taxon>Bacillati</taxon>
        <taxon>Actinomycetota</taxon>
        <taxon>Actinomycetes</taxon>
        <taxon>Propionibacteriales</taxon>
        <taxon>Kribbellaceae</taxon>
        <taxon>Kribbella</taxon>
    </lineage>
</organism>
<evidence type="ECO:0000313" key="2">
    <source>
        <dbReference type="Proteomes" id="UP000755585"/>
    </source>
</evidence>
<keyword evidence="1" id="KW-0378">Hydrolase</keyword>
<proteinExistence type="predicted"/>
<dbReference type="Proteomes" id="UP000755585">
    <property type="component" value="Unassembled WGS sequence"/>
</dbReference>
<reference evidence="1 2" key="1">
    <citation type="submission" date="2021-03" db="EMBL/GenBank/DDBJ databases">
        <title>Sequencing the genomes of 1000 actinobacteria strains.</title>
        <authorList>
            <person name="Klenk H.-P."/>
        </authorList>
    </citation>
    <scope>NUCLEOTIDE SEQUENCE [LARGE SCALE GENOMIC DNA]</scope>
    <source>
        <strain evidence="1 2">DSM 18824</strain>
    </source>
</reference>
<accession>A0ABS4UQ25</accession>
<dbReference type="EMBL" id="JAGINT010000002">
    <property type="protein sequence ID" value="MBP2353742.1"/>
    <property type="molecule type" value="Genomic_DNA"/>
</dbReference>
<dbReference type="Gene3D" id="1.10.3210.10">
    <property type="entry name" value="Hypothetical protein af1432"/>
    <property type="match status" value="2"/>
</dbReference>
<comment type="caution">
    <text evidence="1">The sequence shown here is derived from an EMBL/GenBank/DDBJ whole genome shotgun (WGS) entry which is preliminary data.</text>
</comment>
<keyword evidence="2" id="KW-1185">Reference proteome</keyword>
<dbReference type="Pfam" id="PF13328">
    <property type="entry name" value="HD_4"/>
    <property type="match status" value="1"/>
</dbReference>
<dbReference type="SUPFAM" id="SSF109604">
    <property type="entry name" value="HD-domain/PDEase-like"/>
    <property type="match status" value="2"/>
</dbReference>
<dbReference type="GO" id="GO:0016787">
    <property type="term" value="F:hydrolase activity"/>
    <property type="evidence" value="ECO:0007669"/>
    <property type="project" value="UniProtKB-KW"/>
</dbReference>
<name>A0ABS4UQ25_9ACTN</name>
<dbReference type="PANTHER" id="PTHR46246:SF1">
    <property type="entry name" value="GUANOSINE-3',5'-BIS(DIPHOSPHATE) 3'-PYROPHOSPHOHYDROLASE MESH1"/>
    <property type="match status" value="1"/>
</dbReference>
<gene>
    <name evidence="1" type="ORF">JOF29_004852</name>
</gene>